<dbReference type="RefSeq" id="WP_162669806.1">
    <property type="nucleotide sequence ID" value="NZ_LR593886.1"/>
</dbReference>
<keyword evidence="4" id="KW-1185">Reference proteome</keyword>
<gene>
    <name evidence="3" type="ORF">SOIL9_23300</name>
</gene>
<protein>
    <recommendedName>
        <fullName evidence="5">TRASH domain-containing protein</fullName>
    </recommendedName>
</protein>
<feature type="signal peptide" evidence="2">
    <location>
        <begin position="1"/>
        <end position="20"/>
    </location>
</feature>
<keyword evidence="2" id="KW-0732">Signal</keyword>
<dbReference type="Proteomes" id="UP000464178">
    <property type="component" value="Chromosome"/>
</dbReference>
<feature type="chain" id="PRO_5026805746" description="TRASH domain-containing protein" evidence="2">
    <location>
        <begin position="21"/>
        <end position="280"/>
    </location>
</feature>
<evidence type="ECO:0000313" key="3">
    <source>
        <dbReference type="EMBL" id="VTR95384.1"/>
    </source>
</evidence>
<sequence>MLRKWVLFGGLFAAATAVLVGCNNSQPPTEKAAEPKAAPAKADEEHGHKPGAHGGTLVSLGKDSYHAEAVFDKNGAVRLYTLGKDEARVQEVEAQELSGYATAVGSNAGATEVKFAAKPQQGDSAGKTSLFVGQLPTELVGQTVQITINNIRIGGERFRIAFSNTTSAHADAPMPDGVGSDESKKLYLTPGGKYTAEDIKANGSAPAAVKYKGIKSDHNAKPQPGDKICPVSMTKANPKFTWVVGGKTYEFCCVPCIDEFVQAAKSNPSEIKAPTEYIKK</sequence>
<evidence type="ECO:0000256" key="1">
    <source>
        <dbReference type="SAM" id="MobiDB-lite"/>
    </source>
</evidence>
<evidence type="ECO:0008006" key="5">
    <source>
        <dbReference type="Google" id="ProtNLM"/>
    </source>
</evidence>
<reference evidence="3 4" key="1">
    <citation type="submission" date="2019-05" db="EMBL/GenBank/DDBJ databases">
        <authorList>
            <consortium name="Science for Life Laboratories"/>
        </authorList>
    </citation>
    <scope>NUCLEOTIDE SEQUENCE [LARGE SCALE GENOMIC DNA]</scope>
    <source>
        <strain evidence="3">Soil9</strain>
    </source>
</reference>
<dbReference type="AlphaFoldDB" id="A0A6P2D5K8"/>
<name>A0A6P2D5K8_9BACT</name>
<evidence type="ECO:0000256" key="2">
    <source>
        <dbReference type="SAM" id="SignalP"/>
    </source>
</evidence>
<accession>A0A6P2D5K8</accession>
<dbReference type="KEGG" id="gms:SOIL9_23300"/>
<evidence type="ECO:0000313" key="4">
    <source>
        <dbReference type="Proteomes" id="UP000464178"/>
    </source>
</evidence>
<proteinExistence type="predicted"/>
<feature type="compositionally biased region" description="Low complexity" evidence="1">
    <location>
        <begin position="27"/>
        <end position="40"/>
    </location>
</feature>
<dbReference type="PROSITE" id="PS51257">
    <property type="entry name" value="PROKAR_LIPOPROTEIN"/>
    <property type="match status" value="1"/>
</dbReference>
<dbReference type="EMBL" id="LR593886">
    <property type="protein sequence ID" value="VTR95384.1"/>
    <property type="molecule type" value="Genomic_DNA"/>
</dbReference>
<organism evidence="3 4">
    <name type="scientific">Gemmata massiliana</name>
    <dbReference type="NCBI Taxonomy" id="1210884"/>
    <lineage>
        <taxon>Bacteria</taxon>
        <taxon>Pseudomonadati</taxon>
        <taxon>Planctomycetota</taxon>
        <taxon>Planctomycetia</taxon>
        <taxon>Gemmatales</taxon>
        <taxon>Gemmataceae</taxon>
        <taxon>Gemmata</taxon>
    </lineage>
</organism>
<feature type="region of interest" description="Disordered" evidence="1">
    <location>
        <begin position="25"/>
        <end position="56"/>
    </location>
</feature>